<name>A0ACC0B3T6_CATRO</name>
<proteinExistence type="predicted"/>
<accession>A0ACC0B3T6</accession>
<sequence length="382" mass="44249">MSHPLATRKDKSIYKVFVVDIFKQENGHLEGSFNNKTSCYLEDFFKEAIAKSPGEDSRGLGCLPARPARHLGSDINLSYWVDCNCENRRRMGLQPIKTWSLMKQVLRSRCGVENREGQRQGQARVKFMESSMRIQSQFFNFLIETCGAKPDHGMKAKEEGMGQELSIGCEDKPISLSLKPFLLCHEFFFKESKLFLELYASYVILGGKCMVKPFTWEQGLDVAHKFKSSSSYAYVEKQLLDSVARIKLSYHVLELLHDNLFFDHIVASFLSSCASMWSKIHIFLRSLVKSVYVKKISWFSWSLCDVFDAKLKGEFVENCDYVSYFLYSSMKIFYGFIPSIQLLCFVSHKFEFPYEEQEVLNFDKFFKVLLKHSWVSIISFSS</sequence>
<gene>
    <name evidence="1" type="ORF">M9H77_17174</name>
</gene>
<keyword evidence="2" id="KW-1185">Reference proteome</keyword>
<dbReference type="EMBL" id="CM044704">
    <property type="protein sequence ID" value="KAI5667321.1"/>
    <property type="molecule type" value="Genomic_DNA"/>
</dbReference>
<evidence type="ECO:0000313" key="1">
    <source>
        <dbReference type="EMBL" id="KAI5667321.1"/>
    </source>
</evidence>
<comment type="caution">
    <text evidence="1">The sequence shown here is derived from an EMBL/GenBank/DDBJ whole genome shotgun (WGS) entry which is preliminary data.</text>
</comment>
<organism evidence="1 2">
    <name type="scientific">Catharanthus roseus</name>
    <name type="common">Madagascar periwinkle</name>
    <name type="synonym">Vinca rosea</name>
    <dbReference type="NCBI Taxonomy" id="4058"/>
    <lineage>
        <taxon>Eukaryota</taxon>
        <taxon>Viridiplantae</taxon>
        <taxon>Streptophyta</taxon>
        <taxon>Embryophyta</taxon>
        <taxon>Tracheophyta</taxon>
        <taxon>Spermatophyta</taxon>
        <taxon>Magnoliopsida</taxon>
        <taxon>eudicotyledons</taxon>
        <taxon>Gunneridae</taxon>
        <taxon>Pentapetalae</taxon>
        <taxon>asterids</taxon>
        <taxon>lamiids</taxon>
        <taxon>Gentianales</taxon>
        <taxon>Apocynaceae</taxon>
        <taxon>Rauvolfioideae</taxon>
        <taxon>Vinceae</taxon>
        <taxon>Catharanthinae</taxon>
        <taxon>Catharanthus</taxon>
    </lineage>
</organism>
<protein>
    <submittedName>
        <fullName evidence="1">Uncharacterized protein</fullName>
    </submittedName>
</protein>
<reference evidence="2" key="1">
    <citation type="journal article" date="2023" name="Nat. Plants">
        <title>Single-cell RNA sequencing provides a high-resolution roadmap for understanding the multicellular compartmentation of specialized metabolism.</title>
        <authorList>
            <person name="Sun S."/>
            <person name="Shen X."/>
            <person name="Li Y."/>
            <person name="Li Y."/>
            <person name="Wang S."/>
            <person name="Li R."/>
            <person name="Zhang H."/>
            <person name="Shen G."/>
            <person name="Guo B."/>
            <person name="Wei J."/>
            <person name="Xu J."/>
            <person name="St-Pierre B."/>
            <person name="Chen S."/>
            <person name="Sun C."/>
        </authorList>
    </citation>
    <scope>NUCLEOTIDE SEQUENCE [LARGE SCALE GENOMIC DNA]</scope>
</reference>
<evidence type="ECO:0000313" key="2">
    <source>
        <dbReference type="Proteomes" id="UP001060085"/>
    </source>
</evidence>
<dbReference type="Proteomes" id="UP001060085">
    <property type="component" value="Linkage Group LG04"/>
</dbReference>